<dbReference type="InterPro" id="IPR017374">
    <property type="entry name" value="Fringe"/>
</dbReference>
<keyword evidence="10" id="KW-1133">Transmembrane helix</keyword>
<evidence type="ECO:0000256" key="19">
    <source>
        <dbReference type="PIRSR" id="PIRSR038073-1"/>
    </source>
</evidence>
<feature type="binding site" evidence="20">
    <location>
        <position position="211"/>
    </location>
    <ligand>
        <name>substrate</name>
    </ligand>
</feature>
<dbReference type="Pfam" id="PF02434">
    <property type="entry name" value="Fringe"/>
    <property type="match status" value="1"/>
</dbReference>
<dbReference type="Proteomes" id="UP000515152">
    <property type="component" value="Chromosome 1"/>
</dbReference>
<dbReference type="GO" id="GO:0031101">
    <property type="term" value="P:fin regeneration"/>
    <property type="evidence" value="ECO:0007669"/>
    <property type="project" value="Ensembl"/>
</dbReference>
<evidence type="ECO:0000256" key="5">
    <source>
        <dbReference type="ARBA" id="ARBA00022676"/>
    </source>
</evidence>
<evidence type="ECO:0000256" key="15">
    <source>
        <dbReference type="ARBA" id="ARBA00023211"/>
    </source>
</evidence>
<dbReference type="AlphaFoldDB" id="A0A6P3VHB8"/>
<keyword evidence="7" id="KW-0812">Transmembrane</keyword>
<dbReference type="GO" id="GO:0007389">
    <property type="term" value="P:pattern specification process"/>
    <property type="evidence" value="ECO:0007669"/>
    <property type="project" value="InterPro"/>
</dbReference>
<evidence type="ECO:0000256" key="10">
    <source>
        <dbReference type="ARBA" id="ARBA00022989"/>
    </source>
</evidence>
<evidence type="ECO:0000313" key="24">
    <source>
        <dbReference type="RefSeq" id="XP_012672239.1"/>
    </source>
</evidence>
<accession>A0A6P3VHB8</accession>
<feature type="active site" evidence="19">
    <location>
        <position position="300"/>
    </location>
</feature>
<evidence type="ECO:0000256" key="18">
    <source>
        <dbReference type="PIRNR" id="PIRNR038073"/>
    </source>
</evidence>
<keyword evidence="4" id="KW-0217">Developmental protein</keyword>
<evidence type="ECO:0000256" key="16">
    <source>
        <dbReference type="ARBA" id="ARBA00047713"/>
    </source>
</evidence>
<keyword evidence="12 18" id="KW-0472">Membrane</keyword>
<feature type="binding site" evidence="21">
    <location>
        <position position="212"/>
    </location>
    <ligand>
        <name>Mn(2+)</name>
        <dbReference type="ChEBI" id="CHEBI:29035"/>
    </ligand>
</feature>
<dbReference type="GO" id="GO:0045665">
    <property type="term" value="P:negative regulation of neuron differentiation"/>
    <property type="evidence" value="ECO:0007669"/>
    <property type="project" value="Ensembl"/>
</dbReference>
<evidence type="ECO:0000256" key="3">
    <source>
        <dbReference type="ARBA" id="ARBA00008661"/>
    </source>
</evidence>
<keyword evidence="15 18" id="KW-0464">Manganese</keyword>
<keyword evidence="23" id="KW-1185">Reference proteome</keyword>
<dbReference type="FunFam" id="3.90.550.50:FF:000003">
    <property type="entry name" value="Beta-1,3-N-acetylglucosaminyltransferase"/>
    <property type="match status" value="1"/>
</dbReference>
<gene>
    <name evidence="24" type="primary">lfng</name>
</gene>
<feature type="domain" description="Fringe-like glycosyltransferase" evidence="22">
    <location>
        <begin position="118"/>
        <end position="368"/>
    </location>
</feature>
<comment type="catalytic activity">
    <reaction evidence="17 18">
        <text>3-O-(alpha-L-fucosyl)-L-threonyl-[EGF-like domain protein] + UDP-N-acetyl-alpha-D-glucosamine = 3-O-(N-acetyl-beta-D-glucosaminyl-(1-&gt;3)-alpha-L-fucosyl)-L-threonyl-[EGF-like domain protein] + UDP + H(+)</text>
        <dbReference type="Rhea" id="RHEA:70531"/>
        <dbReference type="Rhea" id="RHEA-COMP:17922"/>
        <dbReference type="Rhea" id="RHEA-COMP:17923"/>
        <dbReference type="ChEBI" id="CHEBI:15378"/>
        <dbReference type="ChEBI" id="CHEBI:57705"/>
        <dbReference type="ChEBI" id="CHEBI:58223"/>
        <dbReference type="ChEBI" id="CHEBI:189631"/>
        <dbReference type="ChEBI" id="CHEBI:189634"/>
        <dbReference type="EC" id="2.4.1.222"/>
    </reaction>
</comment>
<comment type="catalytic activity">
    <reaction evidence="16 18">
        <text>3-O-(alpha-L-fucosyl)-L-seryl-[EGF-like domain protein] + UDP-N-acetyl-alpha-D-glucosamine = 3-O-(N-acetyl-beta-D-glucosaminyl-(1-&gt;3)-alpha-L-fucosyl)-L-seryl-[EGF-like domain protein] + UDP + H(+)</text>
        <dbReference type="Rhea" id="RHEA:70511"/>
        <dbReference type="Rhea" id="RHEA-COMP:17919"/>
        <dbReference type="Rhea" id="RHEA-COMP:17920"/>
        <dbReference type="ChEBI" id="CHEBI:15378"/>
        <dbReference type="ChEBI" id="CHEBI:57705"/>
        <dbReference type="ChEBI" id="CHEBI:58223"/>
        <dbReference type="ChEBI" id="CHEBI:189632"/>
        <dbReference type="ChEBI" id="CHEBI:189633"/>
        <dbReference type="EC" id="2.4.1.222"/>
    </reaction>
</comment>
<evidence type="ECO:0000256" key="21">
    <source>
        <dbReference type="PIRSR" id="PIRSR038073-3"/>
    </source>
</evidence>
<dbReference type="CTD" id="3955"/>
<evidence type="ECO:0000256" key="1">
    <source>
        <dbReference type="ARBA" id="ARBA00001936"/>
    </source>
</evidence>
<comment type="cofactor">
    <cofactor evidence="1 18 21">
        <name>Mn(2+)</name>
        <dbReference type="ChEBI" id="CHEBI:29035"/>
    </cofactor>
</comment>
<comment type="similarity">
    <text evidence="3 18">Belongs to the glycosyltransferase 31 family.</text>
</comment>
<dbReference type="EC" id="2.4.1.222" evidence="18"/>
<keyword evidence="5 18" id="KW-0328">Glycosyltransferase</keyword>
<evidence type="ECO:0000256" key="11">
    <source>
        <dbReference type="ARBA" id="ARBA00023034"/>
    </source>
</evidence>
<evidence type="ECO:0000256" key="6">
    <source>
        <dbReference type="ARBA" id="ARBA00022679"/>
    </source>
</evidence>
<dbReference type="Gene3D" id="3.90.550.50">
    <property type="match status" value="1"/>
</dbReference>
<proteinExistence type="inferred from homology"/>
<reference evidence="24" key="1">
    <citation type="submission" date="2025-08" db="UniProtKB">
        <authorList>
            <consortium name="RefSeq"/>
        </authorList>
    </citation>
    <scope>IDENTIFICATION</scope>
</reference>
<evidence type="ECO:0000256" key="4">
    <source>
        <dbReference type="ARBA" id="ARBA00022473"/>
    </source>
</evidence>
<dbReference type="GO" id="GO:0055016">
    <property type="term" value="P:hypochord development"/>
    <property type="evidence" value="ECO:0007669"/>
    <property type="project" value="Ensembl"/>
</dbReference>
<evidence type="ECO:0000256" key="20">
    <source>
        <dbReference type="PIRSR" id="PIRSR038073-2"/>
    </source>
</evidence>
<feature type="binding site" evidence="21">
    <location>
        <position position="324"/>
    </location>
    <ligand>
        <name>Mn(2+)</name>
        <dbReference type="ChEBI" id="CHEBI:29035"/>
    </ligand>
</feature>
<keyword evidence="9" id="KW-0735">Signal-anchor</keyword>
<protein>
    <recommendedName>
        <fullName evidence="18">Beta-1,3-N-acetylglucosaminyltransferase</fullName>
        <ecNumber evidence="18">2.4.1.222</ecNumber>
    </recommendedName>
    <alternativeName>
        <fullName evidence="18">O-fucosylpeptide 3-beta-N-acetylglucosaminyltransferase</fullName>
    </alternativeName>
</protein>
<dbReference type="GO" id="GO:0000139">
    <property type="term" value="C:Golgi membrane"/>
    <property type="evidence" value="ECO:0007669"/>
    <property type="project" value="UniProtKB-SubCell"/>
</dbReference>
<dbReference type="GeneID" id="105890720"/>
<keyword evidence="13" id="KW-1015">Disulfide bond</keyword>
<evidence type="ECO:0000313" key="23">
    <source>
        <dbReference type="Proteomes" id="UP000515152"/>
    </source>
</evidence>
<evidence type="ECO:0000256" key="12">
    <source>
        <dbReference type="ARBA" id="ARBA00023136"/>
    </source>
</evidence>
<organism evidence="23 24">
    <name type="scientific">Clupea harengus</name>
    <name type="common">Atlantic herring</name>
    <dbReference type="NCBI Taxonomy" id="7950"/>
    <lineage>
        <taxon>Eukaryota</taxon>
        <taxon>Metazoa</taxon>
        <taxon>Chordata</taxon>
        <taxon>Craniata</taxon>
        <taxon>Vertebrata</taxon>
        <taxon>Euteleostomi</taxon>
        <taxon>Actinopterygii</taxon>
        <taxon>Neopterygii</taxon>
        <taxon>Teleostei</taxon>
        <taxon>Clupei</taxon>
        <taxon>Clupeiformes</taxon>
        <taxon>Clupeoidei</taxon>
        <taxon>Clupeidae</taxon>
        <taxon>Clupea</taxon>
    </lineage>
</organism>
<dbReference type="PIRSF" id="PIRSF038073">
    <property type="entry name" value="B-acetylgalactosaminyltfrase"/>
    <property type="match status" value="1"/>
</dbReference>
<keyword evidence="8 18" id="KW-0479">Metal-binding</keyword>
<evidence type="ECO:0000256" key="2">
    <source>
        <dbReference type="ARBA" id="ARBA00004323"/>
    </source>
</evidence>
<keyword evidence="6 18" id="KW-0808">Transferase</keyword>
<evidence type="ECO:0000256" key="17">
    <source>
        <dbReference type="ARBA" id="ARBA00049245"/>
    </source>
</evidence>
<evidence type="ECO:0000256" key="14">
    <source>
        <dbReference type="ARBA" id="ARBA00023180"/>
    </source>
</evidence>
<dbReference type="GO" id="GO:0033829">
    <property type="term" value="F:O-fucosylpeptide 3-beta-N-acetylglucosaminyltransferase activity"/>
    <property type="evidence" value="ECO:0007669"/>
    <property type="project" value="UniProtKB-UniRule"/>
</dbReference>
<evidence type="ECO:0000259" key="22">
    <source>
        <dbReference type="Pfam" id="PF02434"/>
    </source>
</evidence>
<evidence type="ECO:0000256" key="9">
    <source>
        <dbReference type="ARBA" id="ARBA00022968"/>
    </source>
</evidence>
<dbReference type="KEGG" id="char:105890720"/>
<feature type="binding site" evidence="20">
    <location>
        <position position="138"/>
    </location>
    <ligand>
        <name>substrate</name>
    </ligand>
</feature>
<comment type="subcellular location">
    <subcellularLocation>
        <location evidence="2">Golgi apparatus membrane</location>
        <topology evidence="2">Single-pass type II membrane protein</topology>
    </subcellularLocation>
</comment>
<keyword evidence="11 18" id="KW-0333">Golgi apparatus</keyword>
<sequence length="389" mass="43750">MYINMLKSYGRKTVLCIAGATFVCLVVLLVVAQQQRLQVDETSRESEVGMRSLQSLRDLGAESSALTDSDSPVIQGQQDSDARKGFSAYFSKLTRGRREVEKPTLPANAATNAPPAEDISADDIFIAVKTTKKFHRSRLDLLLDTWISRNLQQTYIFTDGEDEELKKKVGSHAINTNCSAAHSRQALSCKMAVEYDKFIESGKKWFCHVDDDNYVNVRTLVKLLSNYLHTQDMYLGKPSLDRPIEATERLGDNKMRPVNFWFATGGAGFCVSRGLALKMSPWASGGHFMNTAEKIRLPDDCTVGYIIESVLGVPLTRSNLFHSHLENLQQVSRSELHKQVTLSYGMFENKRNIINMKGAFPVEEDPSRFKSVHCFLYPDTPWCPPQVAY</sequence>
<dbReference type="PANTHER" id="PTHR10811">
    <property type="entry name" value="FRINGE-RELATED"/>
    <property type="match status" value="1"/>
</dbReference>
<keyword evidence="14" id="KW-0325">Glycoprotein</keyword>
<evidence type="ECO:0000256" key="7">
    <source>
        <dbReference type="ARBA" id="ARBA00022692"/>
    </source>
</evidence>
<dbReference type="InterPro" id="IPR003378">
    <property type="entry name" value="Fringe-like_glycosylTrfase"/>
</dbReference>
<dbReference type="OrthoDB" id="8959630at2759"/>
<dbReference type="GO" id="GO:0046872">
    <property type="term" value="F:metal ion binding"/>
    <property type="evidence" value="ECO:0007669"/>
    <property type="project" value="UniProtKB-UniRule"/>
</dbReference>
<evidence type="ECO:0000256" key="8">
    <source>
        <dbReference type="ARBA" id="ARBA00022723"/>
    </source>
</evidence>
<name>A0A6P3VHB8_CLUHA</name>
<evidence type="ECO:0000256" key="13">
    <source>
        <dbReference type="ARBA" id="ARBA00023157"/>
    </source>
</evidence>
<dbReference type="RefSeq" id="XP_012672239.1">
    <property type="nucleotide sequence ID" value="XM_012816785.3"/>
</dbReference>